<dbReference type="HOGENOM" id="CLU_924106_0_0_14"/>
<dbReference type="AlphaFoldDB" id="S5MBN1"/>
<accession>S5MBN1</accession>
<reference evidence="7 8" key="1">
    <citation type="journal article" date="2013" name="Genome Biol. Evol.">
        <title>Comparison of metabolic capacities and inference of gene content evolution in mosquito-associated Spiroplasma diminutum and S. taiwanense.</title>
        <authorList>
            <person name="Lo W.S."/>
            <person name="Ku C."/>
            <person name="Chen L.L."/>
            <person name="Chang T.H."/>
            <person name="Kuo C.H."/>
        </authorList>
    </citation>
    <scope>NUCLEOTIDE SEQUENCE [LARGE SCALE GENOMIC DNA]</scope>
    <source>
        <strain evidence="7">CT-1</strain>
    </source>
</reference>
<evidence type="ECO:0000259" key="6">
    <source>
        <dbReference type="Pfam" id="PF12698"/>
    </source>
</evidence>
<organism evidence="7 8">
    <name type="scientific">Spiroplasma taiwanense CT-1</name>
    <dbReference type="NCBI Taxonomy" id="1276220"/>
    <lineage>
        <taxon>Bacteria</taxon>
        <taxon>Bacillati</taxon>
        <taxon>Mycoplasmatota</taxon>
        <taxon>Mollicutes</taxon>
        <taxon>Entomoplasmatales</taxon>
        <taxon>Spiroplasmataceae</taxon>
        <taxon>Spiroplasma</taxon>
    </lineage>
</organism>
<dbReference type="PATRIC" id="fig|1276220.3.peg.558"/>
<dbReference type="InterPro" id="IPR013525">
    <property type="entry name" value="ABC2_TM"/>
</dbReference>
<feature type="transmembrane region" description="Helical" evidence="5">
    <location>
        <begin position="46"/>
        <end position="65"/>
    </location>
</feature>
<feature type="transmembrane region" description="Helical" evidence="5">
    <location>
        <begin position="236"/>
        <end position="253"/>
    </location>
</feature>
<keyword evidence="7" id="KW-0067">ATP-binding</keyword>
<keyword evidence="7" id="KW-0547">Nucleotide-binding</keyword>
<dbReference type="eggNOG" id="COG0842">
    <property type="taxonomic scope" value="Bacteria"/>
</dbReference>
<evidence type="ECO:0000313" key="8">
    <source>
        <dbReference type="Proteomes" id="UP000014984"/>
    </source>
</evidence>
<keyword evidence="2 5" id="KW-0812">Transmembrane</keyword>
<dbReference type="Pfam" id="PF12698">
    <property type="entry name" value="ABC2_membrane_3"/>
    <property type="match status" value="1"/>
</dbReference>
<dbReference type="RefSeq" id="WP_020834312.1">
    <property type="nucleotide sequence ID" value="NC_021846.1"/>
</dbReference>
<feature type="domain" description="ABC-2 type transporter transmembrane" evidence="6">
    <location>
        <begin position="76"/>
        <end position="302"/>
    </location>
</feature>
<feature type="transmembrane region" description="Helical" evidence="5">
    <location>
        <begin position="173"/>
        <end position="198"/>
    </location>
</feature>
<evidence type="ECO:0000256" key="3">
    <source>
        <dbReference type="ARBA" id="ARBA00022989"/>
    </source>
</evidence>
<proteinExistence type="predicted"/>
<keyword evidence="4 5" id="KW-0472">Membrane</keyword>
<comment type="subcellular location">
    <subcellularLocation>
        <location evidence="1">Membrane</location>
        <topology evidence="1">Multi-pass membrane protein</topology>
    </subcellularLocation>
</comment>
<feature type="transmembrane region" description="Helical" evidence="5">
    <location>
        <begin position="204"/>
        <end position="224"/>
    </location>
</feature>
<sequence length="311" mass="35439">METKKNKKLLNLVTIEEKNNFKSGKLLFWNLLLIISKAFIRSPKNIIFTIVVPIALAIMFFFIMGNKFGGHYSLLVYTLLPSITVMLSLSTSIVEWKNSIFLKRIDNTGVKKINFLLALWLFYSLIVILSFFIMLIVMIIIGSAVKPAANFQGANEIPEIQYSIFQILSKVNWFYMLLAFILVGFTSITIATFMGGILNQEGTVNGINLLVLFFSLFFSGLVIPPNLAISSEIMKIITYFIPFKYSVFLFFYISQRKITQPENGWNAPFNNHGQSVGYDFTQTYQPILASIAIIIIFICLTLVTFKWVSKK</sequence>
<keyword evidence="8" id="KW-1185">Reference proteome</keyword>
<gene>
    <name evidence="7" type="ORF">STAIW_v1c05480</name>
</gene>
<evidence type="ECO:0000313" key="7">
    <source>
        <dbReference type="EMBL" id="AGR41173.1"/>
    </source>
</evidence>
<feature type="transmembrane region" description="Helical" evidence="5">
    <location>
        <begin position="72"/>
        <end position="93"/>
    </location>
</feature>
<name>S5MBN1_9MOLU</name>
<dbReference type="OrthoDB" id="388470at2"/>
<evidence type="ECO:0000256" key="2">
    <source>
        <dbReference type="ARBA" id="ARBA00022692"/>
    </source>
</evidence>
<feature type="transmembrane region" description="Helical" evidence="5">
    <location>
        <begin position="113"/>
        <end position="141"/>
    </location>
</feature>
<protein>
    <submittedName>
        <fullName evidence="7">ABC transporter ATP-binding protein</fullName>
    </submittedName>
</protein>
<feature type="transmembrane region" description="Helical" evidence="5">
    <location>
        <begin position="287"/>
        <end position="308"/>
    </location>
</feature>
<dbReference type="GO" id="GO:0140359">
    <property type="term" value="F:ABC-type transporter activity"/>
    <property type="evidence" value="ECO:0007669"/>
    <property type="project" value="InterPro"/>
</dbReference>
<dbReference type="KEGG" id="stai:STAIW_v1c05480"/>
<keyword evidence="3 5" id="KW-1133">Transmembrane helix</keyword>
<evidence type="ECO:0000256" key="5">
    <source>
        <dbReference type="SAM" id="Phobius"/>
    </source>
</evidence>
<evidence type="ECO:0000256" key="1">
    <source>
        <dbReference type="ARBA" id="ARBA00004141"/>
    </source>
</evidence>
<dbReference type="GO" id="GO:0016020">
    <property type="term" value="C:membrane"/>
    <property type="evidence" value="ECO:0007669"/>
    <property type="project" value="UniProtKB-SubCell"/>
</dbReference>
<dbReference type="STRING" id="1276220.STAIW_v1c05480"/>
<evidence type="ECO:0000256" key="4">
    <source>
        <dbReference type="ARBA" id="ARBA00023136"/>
    </source>
</evidence>
<dbReference type="EMBL" id="CP005074">
    <property type="protein sequence ID" value="AGR41173.1"/>
    <property type="molecule type" value="Genomic_DNA"/>
</dbReference>
<dbReference type="Proteomes" id="UP000014984">
    <property type="component" value="Chromosome"/>
</dbReference>
<dbReference type="GO" id="GO:0005524">
    <property type="term" value="F:ATP binding"/>
    <property type="evidence" value="ECO:0007669"/>
    <property type="project" value="UniProtKB-KW"/>
</dbReference>